<keyword evidence="3" id="KW-1185">Reference proteome</keyword>
<evidence type="ECO:0000313" key="2">
    <source>
        <dbReference type="EMBL" id="MEA9355787.1"/>
    </source>
</evidence>
<dbReference type="Gene3D" id="3.10.180.10">
    <property type="entry name" value="2,3-Dihydroxybiphenyl 1,2-Dioxygenase, domain 1"/>
    <property type="match status" value="1"/>
</dbReference>
<evidence type="ECO:0000313" key="3">
    <source>
        <dbReference type="Proteomes" id="UP001302274"/>
    </source>
</evidence>
<reference evidence="2 3" key="1">
    <citation type="submission" date="2023-11" db="EMBL/GenBank/DDBJ databases">
        <title>A Novel Polar Bacteriovorax (B. antarcticus) Isolated from the Biocrust in Antarctica.</title>
        <authorList>
            <person name="Mun W."/>
            <person name="Choi S.Y."/>
            <person name="Mitchell R.J."/>
        </authorList>
    </citation>
    <scope>NUCLEOTIDE SEQUENCE [LARGE SCALE GENOMIC DNA]</scope>
    <source>
        <strain evidence="2 3">PP10</strain>
    </source>
</reference>
<accession>A0ABU5VT54</accession>
<dbReference type="RefSeq" id="WP_323576258.1">
    <property type="nucleotide sequence ID" value="NZ_JAYGJQ010000001.1"/>
</dbReference>
<sequence length="62" mass="7040">MGNNISISLHPDSKAETDQLFNELSAGGKIEMPLQDAFWGDYFGFCTDKFGIQWMFNCESKK</sequence>
<proteinExistence type="predicted"/>
<feature type="domain" description="Glyoxalase/fosfomycin resistance/dioxygenase" evidence="1">
    <location>
        <begin position="10"/>
        <end position="56"/>
    </location>
</feature>
<dbReference type="EMBL" id="JAYGJQ010000001">
    <property type="protein sequence ID" value="MEA9355787.1"/>
    <property type="molecule type" value="Genomic_DNA"/>
</dbReference>
<name>A0ABU5VT54_9BACT</name>
<organism evidence="2 3">
    <name type="scientific">Bacteriovorax antarcticus</name>
    <dbReference type="NCBI Taxonomy" id="3088717"/>
    <lineage>
        <taxon>Bacteria</taxon>
        <taxon>Pseudomonadati</taxon>
        <taxon>Bdellovibrionota</taxon>
        <taxon>Bacteriovoracia</taxon>
        <taxon>Bacteriovoracales</taxon>
        <taxon>Bacteriovoracaceae</taxon>
        <taxon>Bacteriovorax</taxon>
    </lineage>
</organism>
<dbReference type="Proteomes" id="UP001302274">
    <property type="component" value="Unassembled WGS sequence"/>
</dbReference>
<dbReference type="Pfam" id="PF00903">
    <property type="entry name" value="Glyoxalase"/>
    <property type="match status" value="1"/>
</dbReference>
<dbReference type="InterPro" id="IPR029068">
    <property type="entry name" value="Glyas_Bleomycin-R_OHBP_Dase"/>
</dbReference>
<dbReference type="PANTHER" id="PTHR33990:SF1">
    <property type="entry name" value="PROTEIN YJDN"/>
    <property type="match status" value="1"/>
</dbReference>
<comment type="caution">
    <text evidence="2">The sequence shown here is derived from an EMBL/GenBank/DDBJ whole genome shotgun (WGS) entry which is preliminary data.</text>
</comment>
<gene>
    <name evidence="2" type="ORF">SHI21_06230</name>
</gene>
<dbReference type="PANTHER" id="PTHR33990">
    <property type="entry name" value="PROTEIN YJDN-RELATED"/>
    <property type="match status" value="1"/>
</dbReference>
<protein>
    <submittedName>
        <fullName evidence="2">VOC family protein</fullName>
    </submittedName>
</protein>
<evidence type="ECO:0000259" key="1">
    <source>
        <dbReference type="Pfam" id="PF00903"/>
    </source>
</evidence>
<dbReference type="SUPFAM" id="SSF54593">
    <property type="entry name" value="Glyoxalase/Bleomycin resistance protein/Dihydroxybiphenyl dioxygenase"/>
    <property type="match status" value="1"/>
</dbReference>
<dbReference type="InterPro" id="IPR004360">
    <property type="entry name" value="Glyas_Fos-R_dOase_dom"/>
</dbReference>